<keyword evidence="1" id="KW-0808">Transferase</keyword>
<dbReference type="SUPFAM" id="SSF53448">
    <property type="entry name" value="Nucleotide-diphospho-sugar transferases"/>
    <property type="match status" value="1"/>
</dbReference>
<dbReference type="KEGG" id="thg:TCELL_0181"/>
<name>I3TCW8_THEC1</name>
<dbReference type="InterPro" id="IPR029044">
    <property type="entry name" value="Nucleotide-diphossugar_trans"/>
</dbReference>
<evidence type="ECO:0000313" key="2">
    <source>
        <dbReference type="Proteomes" id="UP000005270"/>
    </source>
</evidence>
<dbReference type="InParanoid" id="I3TCW8"/>
<proteinExistence type="predicted"/>
<dbReference type="GO" id="GO:0016740">
    <property type="term" value="F:transferase activity"/>
    <property type="evidence" value="ECO:0007669"/>
    <property type="project" value="UniProtKB-KW"/>
</dbReference>
<dbReference type="HOGENOM" id="CLU_023845_9_0_2"/>
<dbReference type="Proteomes" id="UP000005270">
    <property type="component" value="Chromosome"/>
</dbReference>
<dbReference type="AlphaFoldDB" id="I3TCW8"/>
<dbReference type="STRING" id="1184251.TCELL_0181"/>
<protein>
    <submittedName>
        <fullName evidence="1">Glycosyl transferase family 2</fullName>
    </submittedName>
</protein>
<evidence type="ECO:0000313" key="1">
    <source>
        <dbReference type="EMBL" id="AFK50606.1"/>
    </source>
</evidence>
<dbReference type="EMBL" id="CP003531">
    <property type="protein sequence ID" value="AFK50606.1"/>
    <property type="molecule type" value="Genomic_DNA"/>
</dbReference>
<keyword evidence="2" id="KW-1185">Reference proteome</keyword>
<gene>
    <name evidence="1" type="ordered locus">TCELL_0181</name>
</gene>
<dbReference type="eggNOG" id="arCOG01383">
    <property type="taxonomic scope" value="Archaea"/>
</dbReference>
<accession>I3TCW8</accession>
<sequence>MRWLSQEWFLLLDDDTVLLKGAVEKALNAYQSLPSALRGRVGIISLGAVNGDCKVKAVRFEPTSGSLVRAGIFRLARFRDDFFLDQSDFDFYARVRRLGYLTLRLDCKLIDHELGRERWIPIISSILGRAIDYEPPWRYYYIVRNSTILLREGLIDPATYIHQLANWGARILLADGLTKLLKPLVLGLTHGLMHEIGFLDKRYIG</sequence>
<reference evidence="1 2" key="1">
    <citation type="journal article" date="2012" name="J. Bacteriol.">
        <title>Complete genome sequence of the hyperthermophilic cellulolytic Crenarchaeon 'Thermogladius cellulolyticus' 1633.</title>
        <authorList>
            <person name="Mardanov A.V."/>
            <person name="Kochetkova T.V."/>
            <person name="Beletsky A.V."/>
            <person name="Bonch-Osmolovskaya E.A."/>
            <person name="Ravin N.V."/>
            <person name="Skryabin K.G."/>
        </authorList>
    </citation>
    <scope>NUCLEOTIDE SEQUENCE [LARGE SCALE GENOMIC DNA]</scope>
    <source>
        <strain evidence="2">DSM 22663 / VKM B-2946 / 1633</strain>
    </source>
</reference>
<organism evidence="1 2">
    <name type="scientific">Thermogladius calderae (strain DSM 22663 / VKM B-2946 / 1633)</name>
    <dbReference type="NCBI Taxonomy" id="1184251"/>
    <lineage>
        <taxon>Archaea</taxon>
        <taxon>Thermoproteota</taxon>
        <taxon>Thermoprotei</taxon>
        <taxon>Desulfurococcales</taxon>
        <taxon>Desulfurococcaceae</taxon>
        <taxon>Thermogladius</taxon>
    </lineage>
</organism>